<dbReference type="PANTHER" id="PTHR11588">
    <property type="entry name" value="TUBULIN"/>
    <property type="match status" value="1"/>
</dbReference>
<dbReference type="AlphaFoldDB" id="A0AAN9FL91"/>
<comment type="caution">
    <text evidence="6">The sequence shown here is derived from an EMBL/GenBank/DDBJ whole genome shotgun (WGS) entry which is preliminary data.</text>
</comment>
<dbReference type="Proteomes" id="UP001359559">
    <property type="component" value="Unassembled WGS sequence"/>
</dbReference>
<evidence type="ECO:0000256" key="3">
    <source>
        <dbReference type="ARBA" id="ARBA00022741"/>
    </source>
</evidence>
<dbReference type="PRINTS" id="PR01163">
    <property type="entry name" value="BETATUBULIN"/>
</dbReference>
<comment type="similarity">
    <text evidence="1">Belongs to the tubulin family.</text>
</comment>
<reference evidence="6 7" key="1">
    <citation type="submission" date="2024-01" db="EMBL/GenBank/DDBJ databases">
        <title>The genomes of 5 underutilized Papilionoideae crops provide insights into root nodulation and disease resistance.</title>
        <authorList>
            <person name="Yuan L."/>
        </authorList>
    </citation>
    <scope>NUCLEOTIDE SEQUENCE [LARGE SCALE GENOMIC DNA]</scope>
    <source>
        <strain evidence="6">LY-2023</strain>
        <tissue evidence="6">Leaf</tissue>
    </source>
</reference>
<keyword evidence="3" id="KW-0547">Nucleotide-binding</keyword>
<dbReference type="Gene3D" id="3.40.50.1440">
    <property type="entry name" value="Tubulin/FtsZ, GTPase domain"/>
    <property type="match status" value="1"/>
</dbReference>
<dbReference type="GO" id="GO:0005525">
    <property type="term" value="F:GTP binding"/>
    <property type="evidence" value="ECO:0007669"/>
    <property type="project" value="UniProtKB-KW"/>
</dbReference>
<evidence type="ECO:0000256" key="4">
    <source>
        <dbReference type="ARBA" id="ARBA00023134"/>
    </source>
</evidence>
<keyword evidence="4" id="KW-0342">GTP-binding</keyword>
<comment type="function">
    <text evidence="5">Tubulin is the major constituent of microtubules, a cylinder consisting of laterally associated linear protofilaments composed of alpha- and beta-tubulin heterodimers. Microtubules grow by the addition of GTP-tubulin dimers to the microtubule end, where a stabilizing cap forms. Below the cap, tubulin dimers are in GDP-bound state, owing to GTPase activity of alpha-tubulin.</text>
</comment>
<dbReference type="InterPro" id="IPR036525">
    <property type="entry name" value="Tubulin/FtsZ_GTPase_sf"/>
</dbReference>
<evidence type="ECO:0000256" key="2">
    <source>
        <dbReference type="ARBA" id="ARBA00022701"/>
    </source>
</evidence>
<keyword evidence="7" id="KW-1185">Reference proteome</keyword>
<proteinExistence type="inferred from homology"/>
<protein>
    <submittedName>
        <fullName evidence="6">Uncharacterized protein</fullName>
    </submittedName>
</protein>
<dbReference type="InterPro" id="IPR002453">
    <property type="entry name" value="Beta_tubulin"/>
</dbReference>
<evidence type="ECO:0000313" key="7">
    <source>
        <dbReference type="Proteomes" id="UP001359559"/>
    </source>
</evidence>
<dbReference type="GO" id="GO:0007017">
    <property type="term" value="P:microtubule-based process"/>
    <property type="evidence" value="ECO:0007669"/>
    <property type="project" value="InterPro"/>
</dbReference>
<name>A0AAN9FL91_CLITE</name>
<sequence>MQDTNHIGKYNDDSGGRGREVRLLSSLSRWGTSFGKRAFFVHHIFRTLKPATPTFNDLNHLISATMNAVTCYLCFPGQLNYDLHKFAVSLMSFLRLHFFMDGFAPLTPRISQHNRVLNCS</sequence>
<evidence type="ECO:0000256" key="5">
    <source>
        <dbReference type="ARBA" id="ARBA00034296"/>
    </source>
</evidence>
<evidence type="ECO:0000256" key="1">
    <source>
        <dbReference type="ARBA" id="ARBA00009636"/>
    </source>
</evidence>
<evidence type="ECO:0000313" key="6">
    <source>
        <dbReference type="EMBL" id="KAK7278474.1"/>
    </source>
</evidence>
<accession>A0AAN9FL91</accession>
<keyword evidence="2" id="KW-0493">Microtubule</keyword>
<dbReference type="InterPro" id="IPR008280">
    <property type="entry name" value="Tub_FtsZ_C"/>
</dbReference>
<dbReference type="GO" id="GO:0003924">
    <property type="term" value="F:GTPase activity"/>
    <property type="evidence" value="ECO:0007669"/>
    <property type="project" value="InterPro"/>
</dbReference>
<dbReference type="EMBL" id="JAYKXN010000006">
    <property type="protein sequence ID" value="KAK7278474.1"/>
    <property type="molecule type" value="Genomic_DNA"/>
</dbReference>
<dbReference type="InterPro" id="IPR000217">
    <property type="entry name" value="Tubulin"/>
</dbReference>
<dbReference type="SUPFAM" id="SSF55307">
    <property type="entry name" value="Tubulin C-terminal domain-like"/>
    <property type="match status" value="1"/>
</dbReference>
<dbReference type="GO" id="GO:0005874">
    <property type="term" value="C:microtubule"/>
    <property type="evidence" value="ECO:0007669"/>
    <property type="project" value="UniProtKB-KW"/>
</dbReference>
<gene>
    <name evidence="6" type="ORF">RJT34_23504</name>
</gene>
<organism evidence="6 7">
    <name type="scientific">Clitoria ternatea</name>
    <name type="common">Butterfly pea</name>
    <dbReference type="NCBI Taxonomy" id="43366"/>
    <lineage>
        <taxon>Eukaryota</taxon>
        <taxon>Viridiplantae</taxon>
        <taxon>Streptophyta</taxon>
        <taxon>Embryophyta</taxon>
        <taxon>Tracheophyta</taxon>
        <taxon>Spermatophyta</taxon>
        <taxon>Magnoliopsida</taxon>
        <taxon>eudicotyledons</taxon>
        <taxon>Gunneridae</taxon>
        <taxon>Pentapetalae</taxon>
        <taxon>rosids</taxon>
        <taxon>fabids</taxon>
        <taxon>Fabales</taxon>
        <taxon>Fabaceae</taxon>
        <taxon>Papilionoideae</taxon>
        <taxon>50 kb inversion clade</taxon>
        <taxon>NPAAA clade</taxon>
        <taxon>indigoferoid/millettioid clade</taxon>
        <taxon>Phaseoleae</taxon>
        <taxon>Clitoria</taxon>
    </lineage>
</organism>
<dbReference type="GO" id="GO:0005200">
    <property type="term" value="F:structural constituent of cytoskeleton"/>
    <property type="evidence" value="ECO:0007669"/>
    <property type="project" value="InterPro"/>
</dbReference>